<comment type="caution">
    <text evidence="5">The sequence shown here is derived from an EMBL/GenBank/DDBJ whole genome shotgun (WGS) entry which is preliminary data.</text>
</comment>
<evidence type="ECO:0000259" key="4">
    <source>
        <dbReference type="PROSITE" id="PS50949"/>
    </source>
</evidence>
<feature type="domain" description="HTH gntR-type" evidence="4">
    <location>
        <begin position="6"/>
        <end position="73"/>
    </location>
</feature>
<keyword evidence="2" id="KW-0238">DNA-binding</keyword>
<dbReference type="InterPro" id="IPR028978">
    <property type="entry name" value="Chorismate_lyase_/UTRA_dom_sf"/>
</dbReference>
<dbReference type="InterPro" id="IPR011663">
    <property type="entry name" value="UTRA"/>
</dbReference>
<reference evidence="6" key="1">
    <citation type="journal article" date="2019" name="Int. J. Syst. Evol. Microbiol.">
        <title>The Global Catalogue of Microorganisms (GCM) 10K type strain sequencing project: providing services to taxonomists for standard genome sequencing and annotation.</title>
        <authorList>
            <consortium name="The Broad Institute Genomics Platform"/>
            <consortium name="The Broad Institute Genome Sequencing Center for Infectious Disease"/>
            <person name="Wu L."/>
            <person name="Ma J."/>
        </authorList>
    </citation>
    <scope>NUCLEOTIDE SEQUENCE [LARGE SCALE GENOMIC DNA]</scope>
    <source>
        <strain evidence="6">CCUG 52478</strain>
    </source>
</reference>
<evidence type="ECO:0000313" key="5">
    <source>
        <dbReference type="EMBL" id="MFD1250115.1"/>
    </source>
</evidence>
<accession>A0ABW3W6B8</accession>
<keyword evidence="3" id="KW-0804">Transcription</keyword>
<evidence type="ECO:0000256" key="1">
    <source>
        <dbReference type="ARBA" id="ARBA00023015"/>
    </source>
</evidence>
<dbReference type="InterPro" id="IPR050679">
    <property type="entry name" value="Bact_HTH_transcr_reg"/>
</dbReference>
<dbReference type="SUPFAM" id="SSF46785">
    <property type="entry name" value="Winged helix' DNA-binding domain"/>
    <property type="match status" value="1"/>
</dbReference>
<evidence type="ECO:0000256" key="3">
    <source>
        <dbReference type="ARBA" id="ARBA00023163"/>
    </source>
</evidence>
<proteinExistence type="predicted"/>
<dbReference type="EMBL" id="JBHTLX010000023">
    <property type="protein sequence ID" value="MFD1250115.1"/>
    <property type="molecule type" value="Genomic_DNA"/>
</dbReference>
<dbReference type="SMART" id="SM00866">
    <property type="entry name" value="UTRA"/>
    <property type="match status" value="1"/>
</dbReference>
<dbReference type="InterPro" id="IPR000524">
    <property type="entry name" value="Tscrpt_reg_HTH_GntR"/>
</dbReference>
<dbReference type="Gene3D" id="1.10.10.10">
    <property type="entry name" value="Winged helix-like DNA-binding domain superfamily/Winged helix DNA-binding domain"/>
    <property type="match status" value="1"/>
</dbReference>
<dbReference type="Pfam" id="PF00392">
    <property type="entry name" value="GntR"/>
    <property type="match status" value="1"/>
</dbReference>
<name>A0ABW3W6B8_9ACTN</name>
<dbReference type="Gene3D" id="3.40.1410.10">
    <property type="entry name" value="Chorismate lyase-like"/>
    <property type="match status" value="1"/>
</dbReference>
<dbReference type="PROSITE" id="PS50949">
    <property type="entry name" value="HTH_GNTR"/>
    <property type="match status" value="1"/>
</dbReference>
<dbReference type="Pfam" id="PF07702">
    <property type="entry name" value="UTRA"/>
    <property type="match status" value="1"/>
</dbReference>
<dbReference type="InterPro" id="IPR036390">
    <property type="entry name" value="WH_DNA-bd_sf"/>
</dbReference>
<dbReference type="RefSeq" id="WP_367919425.1">
    <property type="nucleotide sequence ID" value="NZ_BAABAC010000023.1"/>
</dbReference>
<evidence type="ECO:0000256" key="2">
    <source>
        <dbReference type="ARBA" id="ARBA00023125"/>
    </source>
</evidence>
<keyword evidence="1" id="KW-0805">Transcription regulation</keyword>
<dbReference type="PANTHER" id="PTHR44846:SF1">
    <property type="entry name" value="MANNOSYL-D-GLYCERATE TRANSPORT_METABOLISM SYSTEM REPRESSOR MNGR-RELATED"/>
    <property type="match status" value="1"/>
</dbReference>
<dbReference type="PRINTS" id="PR00035">
    <property type="entry name" value="HTHGNTR"/>
</dbReference>
<protein>
    <submittedName>
        <fullName evidence="5">GntR family transcriptional regulator</fullName>
    </submittedName>
</protein>
<dbReference type="InterPro" id="IPR036388">
    <property type="entry name" value="WH-like_DNA-bd_sf"/>
</dbReference>
<organism evidence="5 6">
    <name type="scientific">Nocardioides ginsengisoli</name>
    <dbReference type="NCBI Taxonomy" id="363868"/>
    <lineage>
        <taxon>Bacteria</taxon>
        <taxon>Bacillati</taxon>
        <taxon>Actinomycetota</taxon>
        <taxon>Actinomycetes</taxon>
        <taxon>Propionibacteriales</taxon>
        <taxon>Nocardioidaceae</taxon>
        <taxon>Nocardioides</taxon>
    </lineage>
</organism>
<dbReference type="PANTHER" id="PTHR44846">
    <property type="entry name" value="MANNOSYL-D-GLYCERATE TRANSPORT/METABOLISM SYSTEM REPRESSOR MNGR-RELATED"/>
    <property type="match status" value="1"/>
</dbReference>
<gene>
    <name evidence="5" type="ORF">ACFQ3F_20120</name>
</gene>
<keyword evidence="6" id="KW-1185">Reference proteome</keyword>
<dbReference type="SUPFAM" id="SSF64288">
    <property type="entry name" value="Chorismate lyase-like"/>
    <property type="match status" value="1"/>
</dbReference>
<dbReference type="SMART" id="SM00345">
    <property type="entry name" value="HTH_GNTR"/>
    <property type="match status" value="1"/>
</dbReference>
<dbReference type="Proteomes" id="UP001597229">
    <property type="component" value="Unassembled WGS sequence"/>
</dbReference>
<evidence type="ECO:0000313" key="6">
    <source>
        <dbReference type="Proteomes" id="UP001597229"/>
    </source>
</evidence>
<sequence length="241" mass="26374">MSDPAESAPASLEERLERMWVDAARSGRRLPGEPALAAALSSSRPAVREALIRLEERGYIHRRKGADTTVNQALLDIPARFDRRIEESELIRAMGQEPRLDVLASAVERITLDEATTHDLSPGTAVLRVVKRWSADGVPVLLARDAVPVLQGDAGDVDPALPMVDIAVALTGERVEWEVVRPGAEAFDAEQAAQVDRPVGEPALALDVTGVARTGQVCYWTSELHVRGAFRYAMVRRADWR</sequence>